<gene>
    <name evidence="1" type="ORF">OCBIM_22037027mg</name>
</gene>
<protein>
    <submittedName>
        <fullName evidence="1">Uncharacterized protein</fullName>
    </submittedName>
</protein>
<proteinExistence type="predicted"/>
<dbReference type="EMBL" id="KQ422909">
    <property type="protein sequence ID" value="KOF73961.1"/>
    <property type="molecule type" value="Genomic_DNA"/>
</dbReference>
<reference evidence="1" key="1">
    <citation type="submission" date="2015-07" db="EMBL/GenBank/DDBJ databases">
        <title>MeaNS - Measles Nucleotide Surveillance Program.</title>
        <authorList>
            <person name="Tran T."/>
            <person name="Druce J."/>
        </authorList>
    </citation>
    <scope>NUCLEOTIDE SEQUENCE</scope>
    <source>
        <strain evidence="1">UCB-OBI-ISO-001</strain>
        <tissue evidence="1">Gonad</tissue>
    </source>
</reference>
<sequence>MYSFVLCGIINNSLKALLCFYVLTLFDMFTNSVYSGVIHAVRICLKHSSYYLVDALNKIVLLVKMYSYIRIPTHAHRCEHITLSYEQTHSSNSLSFLTLFFLRVSIAII</sequence>
<name>A0A0L8GAA1_OCTBM</name>
<accession>A0A0L8GAA1</accession>
<organism evidence="1">
    <name type="scientific">Octopus bimaculoides</name>
    <name type="common">California two-spotted octopus</name>
    <dbReference type="NCBI Taxonomy" id="37653"/>
    <lineage>
        <taxon>Eukaryota</taxon>
        <taxon>Metazoa</taxon>
        <taxon>Spiralia</taxon>
        <taxon>Lophotrochozoa</taxon>
        <taxon>Mollusca</taxon>
        <taxon>Cephalopoda</taxon>
        <taxon>Coleoidea</taxon>
        <taxon>Octopodiformes</taxon>
        <taxon>Octopoda</taxon>
        <taxon>Incirrata</taxon>
        <taxon>Octopodidae</taxon>
        <taxon>Octopus</taxon>
    </lineage>
</organism>
<evidence type="ECO:0000313" key="1">
    <source>
        <dbReference type="EMBL" id="KOF73961.1"/>
    </source>
</evidence>
<dbReference type="AlphaFoldDB" id="A0A0L8GAA1"/>